<evidence type="ECO:0000256" key="4">
    <source>
        <dbReference type="ARBA" id="ARBA00020295"/>
    </source>
</evidence>
<keyword evidence="6 10" id="KW-0808">Transferase</keyword>
<comment type="catalytic activity">
    <reaction evidence="1 10">
        <text>Transfers a segment of a (1-&gt;4)-alpha-D-glucan to a new position in an acceptor, which may be glucose or a (1-&gt;4)-alpha-D-glucan.</text>
        <dbReference type="EC" id="2.4.1.25"/>
    </reaction>
</comment>
<evidence type="ECO:0000256" key="6">
    <source>
        <dbReference type="ARBA" id="ARBA00022679"/>
    </source>
</evidence>
<keyword evidence="5 10" id="KW-0328">Glycosyltransferase</keyword>
<dbReference type="InterPro" id="IPR003385">
    <property type="entry name" value="Glyco_hydro_77"/>
</dbReference>
<dbReference type="RefSeq" id="WP_013705404.1">
    <property type="nucleotide sequence ID" value="NC_015388.1"/>
</dbReference>
<dbReference type="HOGENOM" id="CLU_022072_1_0_7"/>
<dbReference type="EMBL" id="CP002629">
    <property type="protein sequence ID" value="AEB08291.1"/>
    <property type="molecule type" value="Genomic_DNA"/>
</dbReference>
<name>F2NEV1_DESAR</name>
<dbReference type="PANTHER" id="PTHR32438">
    <property type="entry name" value="4-ALPHA-GLUCANOTRANSFERASE DPE1, CHLOROPLASTIC/AMYLOPLASTIC"/>
    <property type="match status" value="1"/>
</dbReference>
<dbReference type="STRING" id="880072.Desac_0402"/>
<keyword evidence="13" id="KW-1185">Reference proteome</keyword>
<protein>
    <recommendedName>
        <fullName evidence="4 10">4-alpha-glucanotransferase</fullName>
        <ecNumber evidence="3 10">2.4.1.25</ecNumber>
    </recommendedName>
    <alternativeName>
        <fullName evidence="8 10">Amylomaltase</fullName>
    </alternativeName>
    <alternativeName>
        <fullName evidence="9 10">Disproportionating enzyme</fullName>
    </alternativeName>
</protein>
<dbReference type="InterPro" id="IPR017853">
    <property type="entry name" value="GH"/>
</dbReference>
<dbReference type="Pfam" id="PF02446">
    <property type="entry name" value="Glyco_hydro_77"/>
    <property type="match status" value="1"/>
</dbReference>
<keyword evidence="7 10" id="KW-0119">Carbohydrate metabolism</keyword>
<accession>F2NEV1</accession>
<evidence type="ECO:0000256" key="9">
    <source>
        <dbReference type="ARBA" id="ARBA00031501"/>
    </source>
</evidence>
<dbReference type="SUPFAM" id="SSF51445">
    <property type="entry name" value="(Trans)glycosidases"/>
    <property type="match status" value="1"/>
</dbReference>
<reference evidence="12 13" key="1">
    <citation type="journal article" date="2011" name="Stand. Genomic Sci.">
        <title>Complete genome sequence of the acetate-degrading sulfate reducer Desulfobacca acetoxidans type strain (ASRB2).</title>
        <authorList>
            <person name="Goker M."/>
            <person name="Teshima H."/>
            <person name="Lapidus A."/>
            <person name="Nolan M."/>
            <person name="Lucas S."/>
            <person name="Hammon N."/>
            <person name="Deshpande S."/>
            <person name="Cheng J.F."/>
            <person name="Tapia R."/>
            <person name="Han C."/>
            <person name="Goodwin L."/>
            <person name="Pitluck S."/>
            <person name="Huntemann M."/>
            <person name="Liolios K."/>
            <person name="Ivanova N."/>
            <person name="Pagani I."/>
            <person name="Mavromatis K."/>
            <person name="Ovchinikova G."/>
            <person name="Pati A."/>
            <person name="Chen A."/>
            <person name="Palaniappan K."/>
            <person name="Land M."/>
            <person name="Hauser L."/>
            <person name="Brambilla E.M."/>
            <person name="Rohde M."/>
            <person name="Spring S."/>
            <person name="Detter J.C."/>
            <person name="Woyke T."/>
            <person name="Bristow J."/>
            <person name="Eisen J.A."/>
            <person name="Markowitz V."/>
            <person name="Hugenholtz P."/>
            <person name="Kyrpides N.C."/>
            <person name="Klenk H.P."/>
        </authorList>
    </citation>
    <scope>NUCLEOTIDE SEQUENCE [LARGE SCALE GENOMIC DNA]</scope>
    <source>
        <strain evidence="13">ATCC 700848 / DSM 11109 / ASRB2</strain>
    </source>
</reference>
<evidence type="ECO:0000256" key="7">
    <source>
        <dbReference type="ARBA" id="ARBA00023277"/>
    </source>
</evidence>
<dbReference type="GO" id="GO:0004134">
    <property type="term" value="F:4-alpha-glucanotransferase activity"/>
    <property type="evidence" value="ECO:0007669"/>
    <property type="project" value="UniProtKB-EC"/>
</dbReference>
<dbReference type="Gene3D" id="3.20.20.80">
    <property type="entry name" value="Glycosidases"/>
    <property type="match status" value="1"/>
</dbReference>
<reference evidence="13" key="2">
    <citation type="submission" date="2011-03" db="EMBL/GenBank/DDBJ databases">
        <title>The complete genome of Desulfobacca acetoxidans DSM 11109.</title>
        <authorList>
            <consortium name="US DOE Joint Genome Institute (JGI-PGF)"/>
            <person name="Lucas S."/>
            <person name="Copeland A."/>
            <person name="Lapidus A."/>
            <person name="Bruce D."/>
            <person name="Goodwin L."/>
            <person name="Pitluck S."/>
            <person name="Peters L."/>
            <person name="Kyrpides N."/>
            <person name="Mavromatis K."/>
            <person name="Ivanova N."/>
            <person name="Ovchinnikova G."/>
            <person name="Teshima H."/>
            <person name="Detter J.C."/>
            <person name="Han C."/>
            <person name="Land M."/>
            <person name="Hauser L."/>
            <person name="Markowitz V."/>
            <person name="Cheng J.-F."/>
            <person name="Hugenholtz P."/>
            <person name="Woyke T."/>
            <person name="Wu D."/>
            <person name="Spring S."/>
            <person name="Schueler E."/>
            <person name="Brambilla E."/>
            <person name="Klenk H.-P."/>
            <person name="Eisen J.A."/>
        </authorList>
    </citation>
    <scope>NUCLEOTIDE SEQUENCE [LARGE SCALE GENOMIC DNA]</scope>
    <source>
        <strain evidence="13">ATCC 700848 / DSM 11109 / ASRB2</strain>
    </source>
</reference>
<dbReference type="EC" id="2.4.1.25" evidence="3 10"/>
<dbReference type="NCBIfam" id="TIGR00217">
    <property type="entry name" value="malQ"/>
    <property type="match status" value="1"/>
</dbReference>
<evidence type="ECO:0000256" key="5">
    <source>
        <dbReference type="ARBA" id="ARBA00022676"/>
    </source>
</evidence>
<dbReference type="PANTHER" id="PTHR32438:SF5">
    <property type="entry name" value="4-ALPHA-GLUCANOTRANSFERASE DPE1, CHLOROPLASTIC_AMYLOPLASTIC"/>
    <property type="match status" value="1"/>
</dbReference>
<sequence>MTGSNKELLLAELASLYGLAPSYTDNAGQNHPTTSSTQAAILRTMGLQCQSEVALREELNRRRCLPWTRLTPPVLALCQSQYPAVWDFHTLLQRGRLPHDLKGSWEILDESGQCIHSADFGPELQVIEVKNFGTDCFGRTAIPLPQTLALGYYDLKVRVETSGFERESRTLLIIAPERVYTPMALLTRRLWGFSVPLYALRSQTDWGIGDLGDLQRLLGWAAGLQASVIGLNPLHHLGLHLDQNVSPYYPTSRCYSNPLYLDLSQVPELATCRSAQEYLAQPQVQRQLDELRQGQRINYPAVATLKFKVLEMLLNTFLEQHGLPALPLTTRGRDFAAFLACEGEPLQRFATFLALSESWRTAGCSYATWQEWPSVYHNPQGPAVAEFAYTHQRQILLYAYAQWLLAGQLQDTSMAAAAWNLPLGLYFDLAVGVNPGGFDTWAEPGLFALDADIGAPPDEFSPLGQNWGLAPLLPEHLRESRYRYFIRMVRHNCPPVGALRLDHVMGLFRLYWIPKGLSPAEGVYVQYPAEEMLKILALESVRRQTAIIGEDLGTVAPYIRDILGGYRILSTRLFYFERRDDGSFTPAEDYPDWVATSITTHDLPTLAGFWQGQDIQMRQQLNLFPNNQAATRAWEDRRRAKLAILSLLQHKGWLPPDTAQNLAESPELPEEVKWRVISHLAQTPCRLLLLSLEDIFGWLDQQNLPGTKDEYPNWRVKLPKLLEEIEKAKEPQQAAEIIGCFRD</sequence>
<dbReference type="GO" id="GO:0005975">
    <property type="term" value="P:carbohydrate metabolic process"/>
    <property type="evidence" value="ECO:0007669"/>
    <property type="project" value="InterPro"/>
</dbReference>
<dbReference type="Pfam" id="PF21226">
    <property type="entry name" value="MalQ_N"/>
    <property type="match status" value="1"/>
</dbReference>
<comment type="similarity">
    <text evidence="2 10">Belongs to the disproportionating enzyme family.</text>
</comment>
<gene>
    <name evidence="12" type="ordered locus">Desac_0402</name>
</gene>
<evidence type="ECO:0000256" key="1">
    <source>
        <dbReference type="ARBA" id="ARBA00000439"/>
    </source>
</evidence>
<dbReference type="eggNOG" id="COG1640">
    <property type="taxonomic scope" value="Bacteria"/>
</dbReference>
<feature type="domain" description="MalQ N-terminal beta-sandwich" evidence="11">
    <location>
        <begin position="97"/>
        <end position="176"/>
    </location>
</feature>
<evidence type="ECO:0000256" key="10">
    <source>
        <dbReference type="RuleBase" id="RU361207"/>
    </source>
</evidence>
<dbReference type="AlphaFoldDB" id="F2NEV1"/>
<dbReference type="Proteomes" id="UP000000483">
    <property type="component" value="Chromosome"/>
</dbReference>
<evidence type="ECO:0000313" key="13">
    <source>
        <dbReference type="Proteomes" id="UP000000483"/>
    </source>
</evidence>
<evidence type="ECO:0000259" key="11">
    <source>
        <dbReference type="Pfam" id="PF21226"/>
    </source>
</evidence>
<evidence type="ECO:0000256" key="3">
    <source>
        <dbReference type="ARBA" id="ARBA00012560"/>
    </source>
</evidence>
<organism evidence="12 13">
    <name type="scientific">Desulfobacca acetoxidans (strain ATCC 700848 / DSM 11109 / ASRB2)</name>
    <dbReference type="NCBI Taxonomy" id="880072"/>
    <lineage>
        <taxon>Bacteria</taxon>
        <taxon>Pseudomonadati</taxon>
        <taxon>Thermodesulfobacteriota</taxon>
        <taxon>Desulfobaccia</taxon>
        <taxon>Desulfobaccales</taxon>
        <taxon>Desulfobaccaceae</taxon>
        <taxon>Desulfobacca</taxon>
    </lineage>
</organism>
<dbReference type="KEGG" id="dao:Desac_0402"/>
<evidence type="ECO:0000313" key="12">
    <source>
        <dbReference type="EMBL" id="AEB08291.1"/>
    </source>
</evidence>
<dbReference type="OrthoDB" id="9761577at2"/>
<evidence type="ECO:0000256" key="2">
    <source>
        <dbReference type="ARBA" id="ARBA00005684"/>
    </source>
</evidence>
<proteinExistence type="inferred from homology"/>
<dbReference type="InterPro" id="IPR048458">
    <property type="entry name" value="MalQ_N"/>
</dbReference>
<evidence type="ECO:0000256" key="8">
    <source>
        <dbReference type="ARBA" id="ARBA00031423"/>
    </source>
</evidence>